<dbReference type="OrthoDB" id="6500477at2"/>
<dbReference type="PANTHER" id="PTHR30221">
    <property type="entry name" value="SMALL-CONDUCTANCE MECHANOSENSITIVE CHANNEL"/>
    <property type="match status" value="1"/>
</dbReference>
<dbReference type="GO" id="GO:0005886">
    <property type="term" value="C:plasma membrane"/>
    <property type="evidence" value="ECO:0007669"/>
    <property type="project" value="UniProtKB-SubCell"/>
</dbReference>
<evidence type="ECO:0000256" key="1">
    <source>
        <dbReference type="ARBA" id="ARBA00004651"/>
    </source>
</evidence>
<keyword evidence="7" id="KW-0813">Transport</keyword>
<dbReference type="InterPro" id="IPR045275">
    <property type="entry name" value="MscS_archaea/bacteria_type"/>
</dbReference>
<feature type="transmembrane region" description="Helical" evidence="7">
    <location>
        <begin position="82"/>
        <end position="100"/>
    </location>
</feature>
<evidence type="ECO:0000256" key="6">
    <source>
        <dbReference type="ARBA" id="ARBA00023136"/>
    </source>
</evidence>
<keyword evidence="6 7" id="KW-0472">Membrane</keyword>
<feature type="transmembrane region" description="Helical" evidence="7">
    <location>
        <begin position="38"/>
        <end position="61"/>
    </location>
</feature>
<dbReference type="EMBL" id="AFNV02000022">
    <property type="protein sequence ID" value="ERJ18173.1"/>
    <property type="molecule type" value="Genomic_DNA"/>
</dbReference>
<dbReference type="RefSeq" id="WP_006912402.1">
    <property type="nucleotide sequence ID" value="NZ_AFNV02000022.1"/>
</dbReference>
<comment type="subcellular location">
    <subcellularLocation>
        <location evidence="7">Cell inner membrane</location>
        <topology evidence="7">Multi-pass membrane protein</topology>
    </subcellularLocation>
    <subcellularLocation>
        <location evidence="1">Cell membrane</location>
        <topology evidence="1">Multi-pass membrane protein</topology>
    </subcellularLocation>
</comment>
<dbReference type="InterPro" id="IPR011066">
    <property type="entry name" value="MscS_channel_C_sf"/>
</dbReference>
<evidence type="ECO:0000256" key="4">
    <source>
        <dbReference type="ARBA" id="ARBA00022692"/>
    </source>
</evidence>
<dbReference type="InterPro" id="IPR006685">
    <property type="entry name" value="MscS_channel_2nd"/>
</dbReference>
<dbReference type="GO" id="GO:0008381">
    <property type="term" value="F:mechanosensitive monoatomic ion channel activity"/>
    <property type="evidence" value="ECO:0007669"/>
    <property type="project" value="InterPro"/>
</dbReference>
<evidence type="ECO:0000256" key="5">
    <source>
        <dbReference type="ARBA" id="ARBA00022989"/>
    </source>
</evidence>
<comment type="function">
    <text evidence="7">Mechanosensitive channel that participates in the regulation of osmotic pressure changes within the cell, opening in response to stretch forces in the membrane lipid bilayer, without the need for other proteins. Contributes to normal resistance to hypoosmotic shock. Forms an ion channel of 1.0 nanosiemens conductance with a slight preference for anions.</text>
</comment>
<dbReference type="eggNOG" id="COG0668">
    <property type="taxonomic scope" value="Bacteria"/>
</dbReference>
<comment type="subunit">
    <text evidence="7">Homoheptamer.</text>
</comment>
<keyword evidence="7" id="KW-0406">Ion transport</keyword>
<dbReference type="InterPro" id="IPR010920">
    <property type="entry name" value="LSM_dom_sf"/>
</dbReference>
<evidence type="ECO:0000313" key="10">
    <source>
        <dbReference type="EMBL" id="ERJ18173.1"/>
    </source>
</evidence>
<keyword evidence="4 7" id="KW-0812">Transmembrane</keyword>
<dbReference type="Gene3D" id="1.10.287.1260">
    <property type="match status" value="1"/>
</dbReference>
<dbReference type="PANTHER" id="PTHR30221:SF1">
    <property type="entry name" value="SMALL-CONDUCTANCE MECHANOSENSITIVE CHANNEL"/>
    <property type="match status" value="1"/>
</dbReference>
<keyword evidence="3" id="KW-1003">Cell membrane</keyword>
<keyword evidence="7" id="KW-0407">Ion channel</keyword>
<dbReference type="AlphaFoldDB" id="U2FV25"/>
<dbReference type="Proteomes" id="UP000006242">
    <property type="component" value="Unassembled WGS sequence"/>
</dbReference>
<accession>U2FV25</accession>
<keyword evidence="5 7" id="KW-1133">Transmembrane helix</keyword>
<dbReference type="InterPro" id="IPR049278">
    <property type="entry name" value="MS_channel_C"/>
</dbReference>
<evidence type="ECO:0000259" key="9">
    <source>
        <dbReference type="Pfam" id="PF21082"/>
    </source>
</evidence>
<reference evidence="10 11" key="1">
    <citation type="journal article" date="2011" name="J. Bacteriol.">
        <title>Genome sequence of Salinisphaera shabanensis, a gammaproteobacterium from the harsh, variable environment of the brine-seawater interface of the Shaban Deep in the Red Sea.</title>
        <authorList>
            <person name="Antunes A."/>
            <person name="Alam I."/>
            <person name="Bajic V.B."/>
            <person name="Stingl U."/>
        </authorList>
    </citation>
    <scope>NUCLEOTIDE SEQUENCE [LARGE SCALE GENOMIC DNA]</scope>
    <source>
        <strain evidence="10 11">E1L3A</strain>
    </source>
</reference>
<evidence type="ECO:0000259" key="8">
    <source>
        <dbReference type="Pfam" id="PF00924"/>
    </source>
</evidence>
<keyword evidence="11" id="KW-1185">Reference proteome</keyword>
<name>U2FV25_9GAMM</name>
<organism evidence="10 11">
    <name type="scientific">Salinisphaera shabanensis E1L3A</name>
    <dbReference type="NCBI Taxonomy" id="1033802"/>
    <lineage>
        <taxon>Bacteria</taxon>
        <taxon>Pseudomonadati</taxon>
        <taxon>Pseudomonadota</taxon>
        <taxon>Gammaproteobacteria</taxon>
        <taxon>Salinisphaerales</taxon>
        <taxon>Salinisphaeraceae</taxon>
        <taxon>Salinisphaera</taxon>
    </lineage>
</organism>
<gene>
    <name evidence="10" type="ORF">SSPSH_002950</name>
</gene>
<dbReference type="SUPFAM" id="SSF82689">
    <property type="entry name" value="Mechanosensitive channel protein MscS (YggB), C-terminal domain"/>
    <property type="match status" value="1"/>
</dbReference>
<feature type="domain" description="Mechanosensitive ion channel MscS C-terminal" evidence="9">
    <location>
        <begin position="197"/>
        <end position="279"/>
    </location>
</feature>
<sequence length="302" mass="32791">MASSAEAAAAPDSVDEVMGSVHDTVLVTWAAFVDHMPFIGIGLTIVALTWVMAWMSTVLAARVVSKKARPSLRRLIDRLLSLAIWALGLTLAAVVVFPGLSPAKALGGLGLLSVAVGFAFKDTFENFFAGMLMLWKYPFENGDFIESGDIMGRVEQINIRVTNIRQVTGELLVVPNASLFKNPVLVLTNQPVRRIHVVTGVAYDENLAEALEVIETTVRACESRVKDYPVQVFATGFGSSSMDIDVSWWCDSTPLGTRKSRNEIVVAIKAALDAAGIEIPYPYRTLHFRAPIPVENESSKPG</sequence>
<evidence type="ECO:0000256" key="3">
    <source>
        <dbReference type="ARBA" id="ARBA00022475"/>
    </source>
</evidence>
<dbReference type="SUPFAM" id="SSF50182">
    <property type="entry name" value="Sm-like ribonucleoproteins"/>
    <property type="match status" value="1"/>
</dbReference>
<comment type="caution">
    <text evidence="7">Lacks conserved residue(s) required for the propagation of feature annotation.</text>
</comment>
<feature type="domain" description="Mechanosensitive ion channel MscS" evidence="8">
    <location>
        <begin position="122"/>
        <end position="184"/>
    </location>
</feature>
<dbReference type="STRING" id="1033802.SSPSH_002950"/>
<reference evidence="10 11" key="2">
    <citation type="journal article" date="2013" name="PLoS ONE">
        <title>INDIGO - INtegrated Data Warehouse of MIcrobial GenOmes with Examples from the Red Sea Extremophiles.</title>
        <authorList>
            <person name="Alam I."/>
            <person name="Antunes A."/>
            <person name="Kamau A.A."/>
            <person name="Ba Alawi W."/>
            <person name="Kalkatawi M."/>
            <person name="Stingl U."/>
            <person name="Bajic V.B."/>
        </authorList>
    </citation>
    <scope>NUCLEOTIDE SEQUENCE [LARGE SCALE GENOMIC DNA]</scope>
    <source>
        <strain evidence="10 11">E1L3A</strain>
    </source>
</reference>
<evidence type="ECO:0000313" key="11">
    <source>
        <dbReference type="Proteomes" id="UP000006242"/>
    </source>
</evidence>
<dbReference type="Pfam" id="PF00924">
    <property type="entry name" value="MS_channel_2nd"/>
    <property type="match status" value="1"/>
</dbReference>
<dbReference type="Pfam" id="PF21082">
    <property type="entry name" value="MS_channel_3rd"/>
    <property type="match status" value="1"/>
</dbReference>
<dbReference type="Gene3D" id="2.30.30.60">
    <property type="match status" value="1"/>
</dbReference>
<comment type="caution">
    <text evidence="10">The sequence shown here is derived from an EMBL/GenBank/DDBJ whole genome shotgun (WGS) entry which is preliminary data.</text>
</comment>
<keyword evidence="7" id="KW-0997">Cell inner membrane</keyword>
<protein>
    <recommendedName>
        <fullName evidence="7">Small-conductance mechanosensitive channel</fullName>
    </recommendedName>
</protein>
<dbReference type="InterPro" id="IPR011014">
    <property type="entry name" value="MscS_channel_TM-2"/>
</dbReference>
<evidence type="ECO:0000256" key="2">
    <source>
        <dbReference type="ARBA" id="ARBA00008017"/>
    </source>
</evidence>
<proteinExistence type="inferred from homology"/>
<dbReference type="SUPFAM" id="SSF82861">
    <property type="entry name" value="Mechanosensitive channel protein MscS (YggB), transmembrane region"/>
    <property type="match status" value="1"/>
</dbReference>
<evidence type="ECO:0000256" key="7">
    <source>
        <dbReference type="RuleBase" id="RU369025"/>
    </source>
</evidence>
<comment type="similarity">
    <text evidence="2 7">Belongs to the MscS (TC 1.A.23) family.</text>
</comment>
<dbReference type="InterPro" id="IPR023408">
    <property type="entry name" value="MscS_beta-dom_sf"/>
</dbReference>
<dbReference type="Gene3D" id="3.30.70.100">
    <property type="match status" value="1"/>
</dbReference>